<dbReference type="SUPFAM" id="SSF100950">
    <property type="entry name" value="NagB/RpiA/CoA transferase-like"/>
    <property type="match status" value="1"/>
</dbReference>
<organism evidence="5 6">
    <name type="scientific">Glycomyces buryatensis</name>
    <dbReference type="NCBI Taxonomy" id="2570927"/>
    <lineage>
        <taxon>Bacteria</taxon>
        <taxon>Bacillati</taxon>
        <taxon>Actinomycetota</taxon>
        <taxon>Actinomycetes</taxon>
        <taxon>Glycomycetales</taxon>
        <taxon>Glycomycetaceae</taxon>
        <taxon>Glycomyces</taxon>
    </lineage>
</organism>
<keyword evidence="6" id="KW-1185">Reference proteome</keyword>
<dbReference type="InterPro" id="IPR037171">
    <property type="entry name" value="NagB/RpiA_transferase-like"/>
</dbReference>
<dbReference type="PANTHER" id="PTHR23407">
    <property type="entry name" value="ATPASE INHIBITOR/5-FORMYLTETRAHYDROFOLATE CYCLO-LIGASE"/>
    <property type="match status" value="1"/>
</dbReference>
<dbReference type="InterPro" id="IPR002698">
    <property type="entry name" value="FTHF_cligase"/>
</dbReference>
<dbReference type="InterPro" id="IPR024185">
    <property type="entry name" value="FTHF_cligase-like_sf"/>
</dbReference>
<reference evidence="5 6" key="2">
    <citation type="submission" date="2019-05" db="EMBL/GenBank/DDBJ databases">
        <title>Glycomyces buryatensis sp. nov.</title>
        <authorList>
            <person name="Nikitina E."/>
        </authorList>
    </citation>
    <scope>NUCLEOTIDE SEQUENCE [LARGE SCALE GENOMIC DNA]</scope>
    <source>
        <strain evidence="5 6">18</strain>
    </source>
</reference>
<evidence type="ECO:0000256" key="3">
    <source>
        <dbReference type="ARBA" id="ARBA00022840"/>
    </source>
</evidence>
<dbReference type="Proteomes" id="UP000308760">
    <property type="component" value="Unassembled WGS sequence"/>
</dbReference>
<evidence type="ECO:0000256" key="1">
    <source>
        <dbReference type="ARBA" id="ARBA00010638"/>
    </source>
</evidence>
<dbReference type="AlphaFoldDB" id="A0A4S8Q9M4"/>
<comment type="similarity">
    <text evidence="1">Belongs to the 5-formyltetrahydrofolate cyclo-ligase family.</text>
</comment>
<gene>
    <name evidence="5" type="ORF">FAB82_13280</name>
</gene>
<comment type="caution">
    <text evidence="5">The sequence shown here is derived from an EMBL/GenBank/DDBJ whole genome shotgun (WGS) entry which is preliminary data.</text>
</comment>
<evidence type="ECO:0000256" key="2">
    <source>
        <dbReference type="ARBA" id="ARBA00022741"/>
    </source>
</evidence>
<keyword evidence="2 4" id="KW-0547">Nucleotide-binding</keyword>
<accession>A0A4S8Q9M4</accession>
<feature type="binding site" evidence="4">
    <location>
        <begin position="165"/>
        <end position="173"/>
    </location>
    <ligand>
        <name>ATP</name>
        <dbReference type="ChEBI" id="CHEBI:30616"/>
    </ligand>
</feature>
<dbReference type="Pfam" id="PF01812">
    <property type="entry name" value="5-FTHF_cyc-lig"/>
    <property type="match status" value="1"/>
</dbReference>
<dbReference type="PIRSF" id="PIRSF006806">
    <property type="entry name" value="FTHF_cligase"/>
    <property type="match status" value="1"/>
</dbReference>
<evidence type="ECO:0000256" key="4">
    <source>
        <dbReference type="PIRSR" id="PIRSR006806-1"/>
    </source>
</evidence>
<keyword evidence="3 4" id="KW-0067">ATP-binding</keyword>
<evidence type="ECO:0000313" key="5">
    <source>
        <dbReference type="EMBL" id="THV41137.1"/>
    </source>
</evidence>
<dbReference type="GO" id="GO:0005524">
    <property type="term" value="F:ATP binding"/>
    <property type="evidence" value="ECO:0007669"/>
    <property type="project" value="UniProtKB-KW"/>
</dbReference>
<sequence length="221" mass="22727">MEEITVPHNKPTLRAELLKHRKSLSPAERAEADRSTWNALRDLLSDSLDEGAVVAAYRPFGAEPGATLNPELPERLSEIYKVILPVVLPDNDLDWTTLGSLAPQAPAATAGGSGDGDTGAIAIAGLAMTGPRGTEEVAACDGTDAIARADAVLVPALAVSHGGTRLGRGGGSYDRALARIAPGTPVIALLRDGEFGEVVPAEAHDRSVTGVVTPSGGFIPV</sequence>
<reference evidence="6" key="1">
    <citation type="submission" date="2019-04" db="EMBL/GenBank/DDBJ databases">
        <title>Nocardioides xinjiangensis sp. nov.</title>
        <authorList>
            <person name="Liu S."/>
        </authorList>
    </citation>
    <scope>NUCLEOTIDE SEQUENCE [LARGE SCALE GENOMIC DNA]</scope>
    <source>
        <strain evidence="6">18</strain>
    </source>
</reference>
<dbReference type="PANTHER" id="PTHR23407:SF1">
    <property type="entry name" value="5-FORMYLTETRAHYDROFOLATE CYCLO-LIGASE"/>
    <property type="match status" value="1"/>
</dbReference>
<dbReference type="EMBL" id="STGY01000052">
    <property type="protein sequence ID" value="THV41137.1"/>
    <property type="molecule type" value="Genomic_DNA"/>
</dbReference>
<name>A0A4S8Q9M4_9ACTN</name>
<dbReference type="OrthoDB" id="3242798at2"/>
<dbReference type="Gene3D" id="3.40.50.10420">
    <property type="entry name" value="NagB/RpiA/CoA transferase-like"/>
    <property type="match status" value="1"/>
</dbReference>
<evidence type="ECO:0000313" key="6">
    <source>
        <dbReference type="Proteomes" id="UP000308760"/>
    </source>
</evidence>
<proteinExistence type="inferred from homology"/>
<dbReference type="GO" id="GO:0030272">
    <property type="term" value="F:5-formyltetrahydrofolate cyclo-ligase activity"/>
    <property type="evidence" value="ECO:0007669"/>
    <property type="project" value="TreeGrafter"/>
</dbReference>
<protein>
    <submittedName>
        <fullName evidence="5">5-formyltetrahydrofolate cyclo-ligase</fullName>
    </submittedName>
</protein>
<dbReference type="GO" id="GO:0009396">
    <property type="term" value="P:folic acid-containing compound biosynthetic process"/>
    <property type="evidence" value="ECO:0007669"/>
    <property type="project" value="TreeGrafter"/>
</dbReference>
<keyword evidence="5" id="KW-0436">Ligase</keyword>
<dbReference type="GO" id="GO:0035999">
    <property type="term" value="P:tetrahydrofolate interconversion"/>
    <property type="evidence" value="ECO:0007669"/>
    <property type="project" value="TreeGrafter"/>
</dbReference>